<organism evidence="9">
    <name type="scientific">bioreactor metagenome</name>
    <dbReference type="NCBI Taxonomy" id="1076179"/>
    <lineage>
        <taxon>unclassified sequences</taxon>
        <taxon>metagenomes</taxon>
        <taxon>ecological metagenomes</taxon>
    </lineage>
</organism>
<dbReference type="SUPFAM" id="SSF51658">
    <property type="entry name" value="Xylose isomerase-like"/>
    <property type="match status" value="1"/>
</dbReference>
<keyword evidence="7" id="KW-0234">DNA repair</keyword>
<dbReference type="PROSITE" id="PS00731">
    <property type="entry name" value="AP_NUCLEASE_F2_3"/>
    <property type="match status" value="1"/>
</dbReference>
<evidence type="ECO:0000256" key="3">
    <source>
        <dbReference type="ARBA" id="ARBA00022723"/>
    </source>
</evidence>
<dbReference type="GO" id="GO:0006284">
    <property type="term" value="P:base-excision repair"/>
    <property type="evidence" value="ECO:0007669"/>
    <property type="project" value="TreeGrafter"/>
</dbReference>
<dbReference type="SMART" id="SM00518">
    <property type="entry name" value="AP2Ec"/>
    <property type="match status" value="1"/>
</dbReference>
<evidence type="ECO:0000256" key="5">
    <source>
        <dbReference type="ARBA" id="ARBA00022801"/>
    </source>
</evidence>
<dbReference type="FunFam" id="3.20.20.150:FF:000001">
    <property type="entry name" value="Probable endonuclease 4"/>
    <property type="match status" value="1"/>
</dbReference>
<dbReference type="Gene3D" id="3.20.20.150">
    <property type="entry name" value="Divalent-metal-dependent TIM barrel enzymes"/>
    <property type="match status" value="1"/>
</dbReference>
<feature type="domain" description="Xylose isomerase-like TIM barrel" evidence="8">
    <location>
        <begin position="18"/>
        <end position="273"/>
    </location>
</feature>
<dbReference type="PROSITE" id="PS00729">
    <property type="entry name" value="AP_NUCLEASE_F2_1"/>
    <property type="match status" value="1"/>
</dbReference>
<dbReference type="GO" id="GO:0003906">
    <property type="term" value="F:DNA-(apurinic or apyrimidinic site) endonuclease activity"/>
    <property type="evidence" value="ECO:0007669"/>
    <property type="project" value="TreeGrafter"/>
</dbReference>
<dbReference type="Pfam" id="PF01261">
    <property type="entry name" value="AP_endonuc_2"/>
    <property type="match status" value="1"/>
</dbReference>
<keyword evidence="4" id="KW-0227">DNA damage</keyword>
<dbReference type="HAMAP" id="MF_00152">
    <property type="entry name" value="Nfo"/>
    <property type="match status" value="1"/>
</dbReference>
<dbReference type="CDD" id="cd00019">
    <property type="entry name" value="AP2Ec"/>
    <property type="match status" value="1"/>
</dbReference>
<dbReference type="PROSITE" id="PS51432">
    <property type="entry name" value="AP_NUCLEASE_F2_4"/>
    <property type="match status" value="1"/>
</dbReference>
<protein>
    <submittedName>
        <fullName evidence="9">Endonuclease 4</fullName>
        <ecNumber evidence="9">3.1.21.2</ecNumber>
    </submittedName>
</protein>
<name>A0A645A119_9ZZZZ</name>
<dbReference type="PANTHER" id="PTHR21445">
    <property type="entry name" value="ENDONUCLEASE IV ENDODEOXYRIBONUCLEASE IV"/>
    <property type="match status" value="1"/>
</dbReference>
<keyword evidence="5 9" id="KW-0378">Hydrolase</keyword>
<dbReference type="EMBL" id="VSSQ01010517">
    <property type="protein sequence ID" value="MPM44543.1"/>
    <property type="molecule type" value="Genomic_DNA"/>
</dbReference>
<dbReference type="GO" id="GO:0008833">
    <property type="term" value="F:deoxyribonuclease IV (phage-T4-induced) activity"/>
    <property type="evidence" value="ECO:0007669"/>
    <property type="project" value="UniProtKB-EC"/>
</dbReference>
<keyword evidence="3" id="KW-0479">Metal-binding</keyword>
<dbReference type="NCBIfam" id="TIGR00587">
    <property type="entry name" value="nfo"/>
    <property type="match status" value="1"/>
</dbReference>
<dbReference type="GO" id="GO:0003677">
    <property type="term" value="F:DNA binding"/>
    <property type="evidence" value="ECO:0007669"/>
    <property type="project" value="InterPro"/>
</dbReference>
<evidence type="ECO:0000256" key="1">
    <source>
        <dbReference type="ARBA" id="ARBA00001947"/>
    </source>
</evidence>
<reference evidence="9" key="1">
    <citation type="submission" date="2019-08" db="EMBL/GenBank/DDBJ databases">
        <authorList>
            <person name="Kucharzyk K."/>
            <person name="Murdoch R.W."/>
            <person name="Higgins S."/>
            <person name="Loffler F."/>
        </authorList>
    </citation>
    <scope>NUCLEOTIDE SEQUENCE</scope>
</reference>
<keyword evidence="9" id="KW-0540">Nuclease</keyword>
<dbReference type="PANTHER" id="PTHR21445:SF0">
    <property type="entry name" value="APURINIC-APYRIMIDINIC ENDONUCLEASE"/>
    <property type="match status" value="1"/>
</dbReference>
<evidence type="ECO:0000256" key="7">
    <source>
        <dbReference type="ARBA" id="ARBA00023204"/>
    </source>
</evidence>
<proteinExistence type="inferred from homology"/>
<gene>
    <name evidence="9" type="primary">nfo_22</name>
    <name evidence="9" type="ORF">SDC9_91221</name>
</gene>
<dbReference type="AlphaFoldDB" id="A0A645A119"/>
<dbReference type="InterPro" id="IPR036237">
    <property type="entry name" value="Xyl_isomerase-like_sf"/>
</dbReference>
<evidence type="ECO:0000313" key="9">
    <source>
        <dbReference type="EMBL" id="MPM44543.1"/>
    </source>
</evidence>
<dbReference type="InterPro" id="IPR018246">
    <property type="entry name" value="AP_endonuc_F2_Zn_BS"/>
</dbReference>
<dbReference type="InterPro" id="IPR013022">
    <property type="entry name" value="Xyl_isomerase-like_TIM-brl"/>
</dbReference>
<dbReference type="EC" id="3.1.21.2" evidence="9"/>
<evidence type="ECO:0000256" key="2">
    <source>
        <dbReference type="ARBA" id="ARBA00005340"/>
    </source>
</evidence>
<keyword evidence="9" id="KW-0255">Endonuclease</keyword>
<comment type="cofactor">
    <cofactor evidence="1">
        <name>Zn(2+)</name>
        <dbReference type="ChEBI" id="CHEBI:29105"/>
    </cofactor>
</comment>
<dbReference type="InterPro" id="IPR001719">
    <property type="entry name" value="AP_endonuc_2"/>
</dbReference>
<keyword evidence="6" id="KW-0862">Zinc</keyword>
<evidence type="ECO:0000259" key="8">
    <source>
        <dbReference type="Pfam" id="PF01261"/>
    </source>
</evidence>
<sequence>MHTVGPHLSIAGGLDLVFDRAKELECNALGMFTKNQRQWKAKPIEPEQASLFRVKAEEAGFKPNQILVHDSYLINLGHPDPKKRAISLEAFRDELQRVEQLGLRLLNFHPGSHLGLVEPEESLRLVGQCIDEALESTEHTIAVIENTAGQGTNLGSTLEELARLYEMCRTKERVGFCLDTCHLHAAGYNLSTVEGLQKVLSRFDELLGLENLRGMHINDAKAAAGSRLDRHESLGEGTIGWACFDAIAADPRLCNIPLVLETVDSGKWKAEVARIRGATQS</sequence>
<dbReference type="GO" id="GO:0008270">
    <property type="term" value="F:zinc ion binding"/>
    <property type="evidence" value="ECO:0007669"/>
    <property type="project" value="InterPro"/>
</dbReference>
<comment type="caution">
    <text evidence="9">The sequence shown here is derived from an EMBL/GenBank/DDBJ whole genome shotgun (WGS) entry which is preliminary data.</text>
</comment>
<dbReference type="GO" id="GO:0008081">
    <property type="term" value="F:phosphoric diester hydrolase activity"/>
    <property type="evidence" value="ECO:0007669"/>
    <property type="project" value="TreeGrafter"/>
</dbReference>
<dbReference type="PROSITE" id="PS00730">
    <property type="entry name" value="AP_NUCLEASE_F2_2"/>
    <property type="match status" value="1"/>
</dbReference>
<accession>A0A645A119</accession>
<evidence type="ECO:0000256" key="4">
    <source>
        <dbReference type="ARBA" id="ARBA00022763"/>
    </source>
</evidence>
<comment type="similarity">
    <text evidence="2">Belongs to the AP endonuclease 2 family.</text>
</comment>
<evidence type="ECO:0000256" key="6">
    <source>
        <dbReference type="ARBA" id="ARBA00022833"/>
    </source>
</evidence>
<dbReference type="NCBIfam" id="NF002199">
    <property type="entry name" value="PRK01060.1-4"/>
    <property type="match status" value="1"/>
</dbReference>